<accession>A0A816TLF6</accession>
<evidence type="ECO:0000256" key="1">
    <source>
        <dbReference type="SAM" id="MobiDB-lite"/>
    </source>
</evidence>
<sequence length="95" mass="10495">ARPIPGYRGKSQASVSRWARRSLKNLGREPGRSGRRCKSWCLPTLKTAQPEVGSSSWKSTAHHVVSGAFSAALENPEDRLPLTPGHTHNRIRSPR</sequence>
<dbReference type="Proteomes" id="UP001295469">
    <property type="component" value="Chromosome A05"/>
</dbReference>
<organism evidence="2">
    <name type="scientific">Brassica napus</name>
    <name type="common">Rape</name>
    <dbReference type="NCBI Taxonomy" id="3708"/>
    <lineage>
        <taxon>Eukaryota</taxon>
        <taxon>Viridiplantae</taxon>
        <taxon>Streptophyta</taxon>
        <taxon>Embryophyta</taxon>
        <taxon>Tracheophyta</taxon>
        <taxon>Spermatophyta</taxon>
        <taxon>Magnoliopsida</taxon>
        <taxon>eudicotyledons</taxon>
        <taxon>Gunneridae</taxon>
        <taxon>Pentapetalae</taxon>
        <taxon>rosids</taxon>
        <taxon>malvids</taxon>
        <taxon>Brassicales</taxon>
        <taxon>Brassicaceae</taxon>
        <taxon>Brassiceae</taxon>
        <taxon>Brassica</taxon>
    </lineage>
</organism>
<feature type="region of interest" description="Disordered" evidence="1">
    <location>
        <begin position="1"/>
        <end position="35"/>
    </location>
</feature>
<gene>
    <name evidence="2" type="ORF">DARMORV10_A05P22020.1</name>
</gene>
<protein>
    <submittedName>
        <fullName evidence="2">(rape) hypothetical protein</fullName>
    </submittedName>
</protein>
<dbReference type="EMBL" id="HG994359">
    <property type="protein sequence ID" value="CAF2098251.1"/>
    <property type="molecule type" value="Genomic_DNA"/>
</dbReference>
<evidence type="ECO:0000313" key="2">
    <source>
        <dbReference type="EMBL" id="CAF2098251.1"/>
    </source>
</evidence>
<feature type="non-terminal residue" evidence="2">
    <location>
        <position position="1"/>
    </location>
</feature>
<dbReference type="AlphaFoldDB" id="A0A816TLF6"/>
<reference evidence="2" key="1">
    <citation type="submission" date="2021-01" db="EMBL/GenBank/DDBJ databases">
        <authorList>
            <consortium name="Genoscope - CEA"/>
            <person name="William W."/>
        </authorList>
    </citation>
    <scope>NUCLEOTIDE SEQUENCE</scope>
</reference>
<feature type="region of interest" description="Disordered" evidence="1">
    <location>
        <begin position="73"/>
        <end position="95"/>
    </location>
</feature>
<name>A0A816TLF6_BRANA</name>
<proteinExistence type="predicted"/>